<dbReference type="PANTHER" id="PTHR12482">
    <property type="entry name" value="LIPASE ROG1-RELATED-RELATED"/>
    <property type="match status" value="1"/>
</dbReference>
<sequence>MLLHLVVLHHGLWGNPGHMTQVIAYLKSYATVRASIPPSSLDEMRGEDTCGNPRPLLPHIQSLSSGPTSLSPEDTDRDNEPELSHSKDSPIPTDLVFLNIDCSVGSITYDGIDVCGERAVTSIMSTLNRLKGTIDRISFIGYSLGGLICRYAIGRLMSANVFMNVRPINFITLATPHLGTAKPVTSFVGRGFNFIMRSALVRVGRQLTLKDEFLNGTPLLLVLSNPDMCFHKALALFQNRATFANSRNDRTVRYTTAAIMSTNPFTRFKEIKLDPVEYPNIVFPSKTEPWEKEPWEWSQISIVCLFAIFSPILIPLWLLVLSFVLTAMSIQARIRNTPAVTDICWISPGSAPPSPTSLSGMEIATSTAGEGKNSETNTNALRLIPDTAHPIAKSDPKKQRECMISSLNSLEWRRVNVSIHFTNAHAAIILRRGGSGNANILIYLAKEVFISE</sequence>
<dbReference type="EMBL" id="JAFCIX010000208">
    <property type="protein sequence ID" value="KAH6596579.1"/>
    <property type="molecule type" value="Genomic_DNA"/>
</dbReference>
<comment type="similarity">
    <text evidence="1">Belongs to the putative lipase ROG1 family.</text>
</comment>
<name>A0ABQ8FH12_9FUNG</name>
<reference evidence="5 6" key="1">
    <citation type="submission" date="2021-02" db="EMBL/GenBank/DDBJ databases">
        <title>Variation within the Batrachochytrium salamandrivorans European outbreak.</title>
        <authorList>
            <person name="Kelly M."/>
            <person name="Pasmans F."/>
            <person name="Shea T.P."/>
            <person name="Munoz J.F."/>
            <person name="Carranza S."/>
            <person name="Cuomo C.A."/>
            <person name="Martel A."/>
        </authorList>
    </citation>
    <scope>NUCLEOTIDE SEQUENCE [LARGE SCALE GENOMIC DNA]</scope>
    <source>
        <strain evidence="5 6">AMFP18/2</strain>
    </source>
</reference>
<dbReference type="InterPro" id="IPR029058">
    <property type="entry name" value="AB_hydrolase_fold"/>
</dbReference>
<feature type="compositionally biased region" description="Basic and acidic residues" evidence="2">
    <location>
        <begin position="78"/>
        <end position="88"/>
    </location>
</feature>
<keyword evidence="3" id="KW-1133">Transmembrane helix</keyword>
<keyword evidence="3" id="KW-0472">Membrane</keyword>
<keyword evidence="3" id="KW-0812">Transmembrane</keyword>
<evidence type="ECO:0000256" key="3">
    <source>
        <dbReference type="SAM" id="Phobius"/>
    </source>
</evidence>
<feature type="compositionally biased region" description="Polar residues" evidence="2">
    <location>
        <begin position="61"/>
        <end position="72"/>
    </location>
</feature>
<dbReference type="InterPro" id="IPR044294">
    <property type="entry name" value="Lipase-like"/>
</dbReference>
<evidence type="ECO:0000313" key="6">
    <source>
        <dbReference type="Proteomes" id="UP001648503"/>
    </source>
</evidence>
<dbReference type="Gene3D" id="3.40.50.1820">
    <property type="entry name" value="alpha/beta hydrolase"/>
    <property type="match status" value="1"/>
</dbReference>
<organism evidence="5 6">
    <name type="scientific">Batrachochytrium salamandrivorans</name>
    <dbReference type="NCBI Taxonomy" id="1357716"/>
    <lineage>
        <taxon>Eukaryota</taxon>
        <taxon>Fungi</taxon>
        <taxon>Fungi incertae sedis</taxon>
        <taxon>Chytridiomycota</taxon>
        <taxon>Chytridiomycota incertae sedis</taxon>
        <taxon>Chytridiomycetes</taxon>
        <taxon>Rhizophydiales</taxon>
        <taxon>Rhizophydiales incertae sedis</taxon>
        <taxon>Batrachochytrium</taxon>
    </lineage>
</organism>
<accession>A0ABQ8FH12</accession>
<dbReference type="Pfam" id="PF05057">
    <property type="entry name" value="DUF676"/>
    <property type="match status" value="1"/>
</dbReference>
<dbReference type="SUPFAM" id="SSF53474">
    <property type="entry name" value="alpha/beta-Hydrolases"/>
    <property type="match status" value="1"/>
</dbReference>
<feature type="domain" description="DUF676" evidence="4">
    <location>
        <begin position="101"/>
        <end position="256"/>
    </location>
</feature>
<evidence type="ECO:0000313" key="5">
    <source>
        <dbReference type="EMBL" id="KAH6596579.1"/>
    </source>
</evidence>
<dbReference type="InterPro" id="IPR007751">
    <property type="entry name" value="DUF676_lipase-like"/>
</dbReference>
<feature type="transmembrane region" description="Helical" evidence="3">
    <location>
        <begin position="300"/>
        <end position="325"/>
    </location>
</feature>
<evidence type="ECO:0000256" key="1">
    <source>
        <dbReference type="ARBA" id="ARBA00007920"/>
    </source>
</evidence>
<gene>
    <name evidence="5" type="ORF">BASA50_005017</name>
</gene>
<protein>
    <recommendedName>
        <fullName evidence="4">DUF676 domain-containing protein</fullName>
    </recommendedName>
</protein>
<keyword evidence="6" id="KW-1185">Reference proteome</keyword>
<dbReference type="PANTHER" id="PTHR12482:SF62">
    <property type="entry name" value="LIPASE ROG1-RELATED"/>
    <property type="match status" value="1"/>
</dbReference>
<feature type="region of interest" description="Disordered" evidence="2">
    <location>
        <begin position="38"/>
        <end position="90"/>
    </location>
</feature>
<comment type="caution">
    <text evidence="5">The sequence shown here is derived from an EMBL/GenBank/DDBJ whole genome shotgun (WGS) entry which is preliminary data.</text>
</comment>
<proteinExistence type="inferred from homology"/>
<evidence type="ECO:0000256" key="2">
    <source>
        <dbReference type="SAM" id="MobiDB-lite"/>
    </source>
</evidence>
<dbReference type="Proteomes" id="UP001648503">
    <property type="component" value="Unassembled WGS sequence"/>
</dbReference>
<evidence type="ECO:0000259" key="4">
    <source>
        <dbReference type="Pfam" id="PF05057"/>
    </source>
</evidence>